<reference evidence="1 2" key="1">
    <citation type="submission" date="2023-12" db="EMBL/GenBank/DDBJ databases">
        <title>Genome sequencing and assembly of bacterial species from a model synthetic community.</title>
        <authorList>
            <person name="Hogle S.L."/>
        </authorList>
    </citation>
    <scope>NUCLEOTIDE SEQUENCE [LARGE SCALE GENOMIC DNA]</scope>
    <source>
        <strain evidence="1 2">HAMBI_3031</strain>
    </source>
</reference>
<dbReference type="RefSeq" id="WP_114789938.1">
    <property type="nucleotide sequence ID" value="NZ_CP139960.1"/>
</dbReference>
<protein>
    <submittedName>
        <fullName evidence="1">Uncharacterized protein</fullName>
    </submittedName>
</protein>
<organism evidence="1 2">
    <name type="scientific">Niabella yanshanensis</name>
    <dbReference type="NCBI Taxonomy" id="577386"/>
    <lineage>
        <taxon>Bacteria</taxon>
        <taxon>Pseudomonadati</taxon>
        <taxon>Bacteroidota</taxon>
        <taxon>Chitinophagia</taxon>
        <taxon>Chitinophagales</taxon>
        <taxon>Chitinophagaceae</taxon>
        <taxon>Niabella</taxon>
    </lineage>
</organism>
<dbReference type="EMBL" id="CP139960">
    <property type="protein sequence ID" value="WQD36283.1"/>
    <property type="molecule type" value="Genomic_DNA"/>
</dbReference>
<sequence>MVLRGLVRSSWLLLTLADYTYWLTMSNAKIPAIIRNTNNYFQQNAGLFLLMEKAEGVNAGKGEVSAFNKAA</sequence>
<keyword evidence="2" id="KW-1185">Reference proteome</keyword>
<gene>
    <name evidence="1" type="ORF">U0035_11475</name>
</gene>
<accession>A0ABZ0W0U5</accession>
<name>A0ABZ0W0U5_9BACT</name>
<dbReference type="Proteomes" id="UP001325680">
    <property type="component" value="Chromosome"/>
</dbReference>
<proteinExistence type="predicted"/>
<evidence type="ECO:0000313" key="1">
    <source>
        <dbReference type="EMBL" id="WQD36283.1"/>
    </source>
</evidence>
<evidence type="ECO:0000313" key="2">
    <source>
        <dbReference type="Proteomes" id="UP001325680"/>
    </source>
</evidence>